<comment type="similarity">
    <text evidence="1">Belongs to the disease resistance NB-LRR family.</text>
</comment>
<evidence type="ECO:0000259" key="7">
    <source>
        <dbReference type="Pfam" id="PF23559"/>
    </source>
</evidence>
<sequence>MEALGREMVKRCGGLPLAIIVLAGLLAAKHTSRECQMVYRNIRSHKWSDDHKQLDDGVSKVLALSYHDLPYQLKPCFLYFSHFPEDSEIDAEKLYHLWMADGILSTDNREKDETMMDVAERYLGALAQRCMVQVKVEKSTQRIKCCRIHDLMLELCLSKAKMNDFLGIIHLQRKTNLVDCFSTTSITTTKIRKLPVHLNRDVERVEIDIILHSEKPQGRQAFYFKLLRVLNLDRFKFDEKLLKSIWNLINLRYAIKLLEPRILRSSVGMSARADRQLGRHFCILLRGRCLSTPPWLCPGPTKRRCPLDPRELTGQLDPRHNQRSGNLEKATFSKRDNQDLAAFINYLSTNAIHLWQTSLSIYGCKFSSEEELILLKQLLSLTKLALWECELKQDPMPTLEGLPNLQSLSVNRNAFVGDEMVCSTNGFPKLETLELCRLSHVKELRVEKGAMPNLSTLAIRDENVSRMSKTFYYKLQGVDGEEGEDFYKVRHVPSIEIW</sequence>
<keyword evidence="6" id="KW-0067">ATP-binding</keyword>
<protein>
    <recommendedName>
        <fullName evidence="7">Disease resistance protein winged helix domain-containing protein</fullName>
    </recommendedName>
</protein>
<dbReference type="InterPro" id="IPR032675">
    <property type="entry name" value="LRR_dom_sf"/>
</dbReference>
<dbReference type="InterPro" id="IPR042197">
    <property type="entry name" value="Apaf_helical"/>
</dbReference>
<dbReference type="AlphaFoldDB" id="A0A7J7G2D0"/>
<evidence type="ECO:0000256" key="1">
    <source>
        <dbReference type="ARBA" id="ARBA00008894"/>
    </source>
</evidence>
<keyword evidence="5" id="KW-0611">Plant defense</keyword>
<dbReference type="Gene3D" id="1.10.10.10">
    <property type="entry name" value="Winged helix-like DNA-binding domain superfamily/Winged helix DNA-binding domain"/>
    <property type="match status" value="1"/>
</dbReference>
<dbReference type="Pfam" id="PF23559">
    <property type="entry name" value="WHD_DRP"/>
    <property type="match status" value="1"/>
</dbReference>
<dbReference type="PANTHER" id="PTHR23155:SF1185">
    <property type="entry name" value="DISEASE RESISTANCE RPP8-LIKE PROTEIN 3-RELATED"/>
    <property type="match status" value="1"/>
</dbReference>
<evidence type="ECO:0000256" key="6">
    <source>
        <dbReference type="ARBA" id="ARBA00022840"/>
    </source>
</evidence>
<dbReference type="Proteomes" id="UP000593564">
    <property type="component" value="Unassembled WGS sequence"/>
</dbReference>
<dbReference type="Gene3D" id="1.10.8.430">
    <property type="entry name" value="Helical domain of apoptotic protease-activating factors"/>
    <property type="match status" value="1"/>
</dbReference>
<dbReference type="PANTHER" id="PTHR23155">
    <property type="entry name" value="DISEASE RESISTANCE PROTEIN RP"/>
    <property type="match status" value="1"/>
</dbReference>
<dbReference type="SUPFAM" id="SSF52058">
    <property type="entry name" value="L domain-like"/>
    <property type="match status" value="1"/>
</dbReference>
<dbReference type="SUPFAM" id="SSF52540">
    <property type="entry name" value="P-loop containing nucleoside triphosphate hydrolases"/>
    <property type="match status" value="1"/>
</dbReference>
<reference evidence="9" key="1">
    <citation type="journal article" date="2020" name="Nat. Commun.">
        <title>Genome assembly of wild tea tree DASZ reveals pedigree and selection history of tea varieties.</title>
        <authorList>
            <person name="Zhang W."/>
            <person name="Zhang Y."/>
            <person name="Qiu H."/>
            <person name="Guo Y."/>
            <person name="Wan H."/>
            <person name="Zhang X."/>
            <person name="Scossa F."/>
            <person name="Alseekh S."/>
            <person name="Zhang Q."/>
            <person name="Wang P."/>
            <person name="Xu L."/>
            <person name="Schmidt M.H."/>
            <person name="Jia X."/>
            <person name="Li D."/>
            <person name="Zhu A."/>
            <person name="Guo F."/>
            <person name="Chen W."/>
            <person name="Ni D."/>
            <person name="Usadel B."/>
            <person name="Fernie A.R."/>
            <person name="Wen W."/>
        </authorList>
    </citation>
    <scope>NUCLEOTIDE SEQUENCE [LARGE SCALE GENOMIC DNA]</scope>
    <source>
        <strain evidence="9">cv. G240</strain>
    </source>
</reference>
<dbReference type="GO" id="GO:0005524">
    <property type="term" value="F:ATP binding"/>
    <property type="evidence" value="ECO:0007669"/>
    <property type="project" value="UniProtKB-KW"/>
</dbReference>
<evidence type="ECO:0000256" key="4">
    <source>
        <dbReference type="ARBA" id="ARBA00022741"/>
    </source>
</evidence>
<organism evidence="8 9">
    <name type="scientific">Camellia sinensis</name>
    <name type="common">Tea plant</name>
    <name type="synonym">Thea sinensis</name>
    <dbReference type="NCBI Taxonomy" id="4442"/>
    <lineage>
        <taxon>Eukaryota</taxon>
        <taxon>Viridiplantae</taxon>
        <taxon>Streptophyta</taxon>
        <taxon>Embryophyta</taxon>
        <taxon>Tracheophyta</taxon>
        <taxon>Spermatophyta</taxon>
        <taxon>Magnoliopsida</taxon>
        <taxon>eudicotyledons</taxon>
        <taxon>Gunneridae</taxon>
        <taxon>Pentapetalae</taxon>
        <taxon>asterids</taxon>
        <taxon>Ericales</taxon>
        <taxon>Theaceae</taxon>
        <taxon>Camellia</taxon>
    </lineage>
</organism>
<dbReference type="InterPro" id="IPR027417">
    <property type="entry name" value="P-loop_NTPase"/>
</dbReference>
<dbReference type="InterPro" id="IPR036388">
    <property type="entry name" value="WH-like_DNA-bd_sf"/>
</dbReference>
<name>A0A7J7G2D0_CAMSI</name>
<keyword evidence="2" id="KW-0433">Leucine-rich repeat</keyword>
<reference evidence="8 9" key="2">
    <citation type="submission" date="2020-07" db="EMBL/GenBank/DDBJ databases">
        <title>Genome assembly of wild tea tree DASZ reveals pedigree and selection history of tea varieties.</title>
        <authorList>
            <person name="Zhang W."/>
        </authorList>
    </citation>
    <scope>NUCLEOTIDE SEQUENCE [LARGE SCALE GENOMIC DNA]</scope>
    <source>
        <strain evidence="9">cv. G240</strain>
        <tissue evidence="8">Leaf</tissue>
    </source>
</reference>
<evidence type="ECO:0000256" key="2">
    <source>
        <dbReference type="ARBA" id="ARBA00022614"/>
    </source>
</evidence>
<gene>
    <name evidence="8" type="ORF">HYC85_030636</name>
</gene>
<accession>A0A7J7G2D0</accession>
<evidence type="ECO:0000256" key="5">
    <source>
        <dbReference type="ARBA" id="ARBA00022821"/>
    </source>
</evidence>
<dbReference type="EMBL" id="JACBKZ010000014">
    <property type="protein sequence ID" value="KAF5934465.1"/>
    <property type="molecule type" value="Genomic_DNA"/>
</dbReference>
<evidence type="ECO:0000256" key="3">
    <source>
        <dbReference type="ARBA" id="ARBA00022737"/>
    </source>
</evidence>
<comment type="caution">
    <text evidence="8">The sequence shown here is derived from an EMBL/GenBank/DDBJ whole genome shotgun (WGS) entry which is preliminary data.</text>
</comment>
<feature type="domain" description="Disease resistance protein winged helix" evidence="7">
    <location>
        <begin position="83"/>
        <end position="155"/>
    </location>
</feature>
<keyword evidence="4" id="KW-0547">Nucleotide-binding</keyword>
<dbReference type="GO" id="GO:0043531">
    <property type="term" value="F:ADP binding"/>
    <property type="evidence" value="ECO:0007669"/>
    <property type="project" value="InterPro"/>
</dbReference>
<keyword evidence="3" id="KW-0677">Repeat</keyword>
<dbReference type="FunFam" id="1.10.10.10:FF:000322">
    <property type="entry name" value="Probable disease resistance protein At1g63360"/>
    <property type="match status" value="1"/>
</dbReference>
<dbReference type="Gene3D" id="3.80.10.10">
    <property type="entry name" value="Ribonuclease Inhibitor"/>
    <property type="match status" value="1"/>
</dbReference>
<evidence type="ECO:0000313" key="8">
    <source>
        <dbReference type="EMBL" id="KAF5934465.1"/>
    </source>
</evidence>
<dbReference type="InterPro" id="IPR058922">
    <property type="entry name" value="WHD_DRP"/>
</dbReference>
<proteinExistence type="inferred from homology"/>
<keyword evidence="9" id="KW-1185">Reference proteome</keyword>
<evidence type="ECO:0000313" key="9">
    <source>
        <dbReference type="Proteomes" id="UP000593564"/>
    </source>
</evidence>
<dbReference type="InterPro" id="IPR044974">
    <property type="entry name" value="Disease_R_plants"/>
</dbReference>
<dbReference type="GO" id="GO:0098542">
    <property type="term" value="P:defense response to other organism"/>
    <property type="evidence" value="ECO:0007669"/>
    <property type="project" value="TreeGrafter"/>
</dbReference>